<dbReference type="OrthoDB" id="9975554at2759"/>
<keyword evidence="6 10" id="KW-0297">G-protein coupled receptor</keyword>
<dbReference type="PROSITE" id="PS50262">
    <property type="entry name" value="G_PROTEIN_RECEP_F1_2"/>
    <property type="match status" value="1"/>
</dbReference>
<evidence type="ECO:0000259" key="12">
    <source>
        <dbReference type="PROSITE" id="PS50262"/>
    </source>
</evidence>
<evidence type="ECO:0000256" key="2">
    <source>
        <dbReference type="ARBA" id="ARBA00022475"/>
    </source>
</evidence>
<evidence type="ECO:0000256" key="5">
    <source>
        <dbReference type="ARBA" id="ARBA00022989"/>
    </source>
</evidence>
<dbReference type="InterPro" id="IPR000725">
    <property type="entry name" value="Olfact_rcpt"/>
</dbReference>
<feature type="transmembrane region" description="Helical" evidence="11">
    <location>
        <begin position="59"/>
        <end position="76"/>
    </location>
</feature>
<dbReference type="GO" id="GO:0004930">
    <property type="term" value="F:G protein-coupled receptor activity"/>
    <property type="evidence" value="ECO:0007669"/>
    <property type="project" value="UniProtKB-KW"/>
</dbReference>
<feature type="transmembrane region" description="Helical" evidence="11">
    <location>
        <begin position="235"/>
        <end position="258"/>
    </location>
</feature>
<dbReference type="PRINTS" id="PR00237">
    <property type="entry name" value="GPCRRHODOPSN"/>
</dbReference>
<feature type="domain" description="G-protein coupled receptors family 1 profile" evidence="12">
    <location>
        <begin position="39"/>
        <end position="288"/>
    </location>
</feature>
<evidence type="ECO:0000313" key="13">
    <source>
        <dbReference type="EMBL" id="KAG9468921.1"/>
    </source>
</evidence>
<comment type="subcellular location">
    <subcellularLocation>
        <location evidence="1 11">Cell membrane</location>
        <topology evidence="1 11">Multi-pass membrane protein</topology>
    </subcellularLocation>
</comment>
<protein>
    <recommendedName>
        <fullName evidence="11">Olfactory receptor</fullName>
    </recommendedName>
</protein>
<keyword evidence="4 11" id="KW-0552">Olfaction</keyword>
<keyword evidence="5 11" id="KW-1133">Transmembrane helix</keyword>
<evidence type="ECO:0000256" key="6">
    <source>
        <dbReference type="ARBA" id="ARBA00023040"/>
    </source>
</evidence>
<feature type="transmembrane region" description="Helical" evidence="11">
    <location>
        <begin position="96"/>
        <end position="118"/>
    </location>
</feature>
<comment type="similarity">
    <text evidence="10">Belongs to the G-protein coupled receptor 1 family.</text>
</comment>
<dbReference type="InterPro" id="IPR050516">
    <property type="entry name" value="Olfactory_GPCR"/>
</dbReference>
<dbReference type="EMBL" id="WNTK01000685">
    <property type="protein sequence ID" value="KAG9468921.1"/>
    <property type="molecule type" value="Genomic_DNA"/>
</dbReference>
<evidence type="ECO:0000256" key="7">
    <source>
        <dbReference type="ARBA" id="ARBA00023136"/>
    </source>
</evidence>
<evidence type="ECO:0000256" key="4">
    <source>
        <dbReference type="ARBA" id="ARBA00022725"/>
    </source>
</evidence>
<dbReference type="Pfam" id="PF13853">
    <property type="entry name" value="7tm_4"/>
    <property type="match status" value="1"/>
</dbReference>
<evidence type="ECO:0000256" key="8">
    <source>
        <dbReference type="ARBA" id="ARBA00023170"/>
    </source>
</evidence>
<dbReference type="InterPro" id="IPR000276">
    <property type="entry name" value="GPCR_Rhodpsn"/>
</dbReference>
<dbReference type="Proteomes" id="UP000770717">
    <property type="component" value="Unassembled WGS sequence"/>
</dbReference>
<organism evidence="13 14">
    <name type="scientific">Eleutherodactylus coqui</name>
    <name type="common">Puerto Rican coqui</name>
    <dbReference type="NCBI Taxonomy" id="57060"/>
    <lineage>
        <taxon>Eukaryota</taxon>
        <taxon>Metazoa</taxon>
        <taxon>Chordata</taxon>
        <taxon>Craniata</taxon>
        <taxon>Vertebrata</taxon>
        <taxon>Euteleostomi</taxon>
        <taxon>Amphibia</taxon>
        <taxon>Batrachia</taxon>
        <taxon>Anura</taxon>
        <taxon>Neobatrachia</taxon>
        <taxon>Hyloidea</taxon>
        <taxon>Eleutherodactylidae</taxon>
        <taxon>Eleutherodactylinae</taxon>
        <taxon>Eleutherodactylus</taxon>
        <taxon>Eleutherodactylus</taxon>
    </lineage>
</organism>
<keyword evidence="3 10" id="KW-0812">Transmembrane</keyword>
<name>A0A8J6JSD1_ELECQ</name>
<evidence type="ECO:0000256" key="9">
    <source>
        <dbReference type="ARBA" id="ARBA00023224"/>
    </source>
</evidence>
<feature type="transmembrane region" description="Helical" evidence="11">
    <location>
        <begin position="191"/>
        <end position="214"/>
    </location>
</feature>
<feature type="transmembrane region" description="Helical" evidence="11">
    <location>
        <begin position="270"/>
        <end position="290"/>
    </location>
</feature>
<dbReference type="GO" id="GO:0005886">
    <property type="term" value="C:plasma membrane"/>
    <property type="evidence" value="ECO:0007669"/>
    <property type="project" value="UniProtKB-SubCell"/>
</dbReference>
<dbReference type="Gene3D" id="1.20.1070.10">
    <property type="entry name" value="Rhodopsin 7-helix transmembrane proteins"/>
    <property type="match status" value="1"/>
</dbReference>
<comment type="caution">
    <text evidence="13">The sequence shown here is derived from an EMBL/GenBank/DDBJ whole genome shotgun (WGS) entry which is preliminary data.</text>
</comment>
<evidence type="ECO:0000313" key="14">
    <source>
        <dbReference type="Proteomes" id="UP000770717"/>
    </source>
</evidence>
<sequence>MDNITLIPDFYFIAFSKIGRPHLILFAVLLFIYVICIGWNMMIFVVILLDPILQKPMYFFLRSLAFVDILYISISLPKVFDIIISGNIRVSFAGCFTQMCFFIFLACTEICLLTAMSYDRYIAICFPLHYALLMEKTKCDLLVAGCWMSGFGNSVFLTVFASYLSFCKSTHINQFYCEFKTLMKISCGNTYRFLIVMLLEAFLMGLCPFLLIMLSYTKIIASILGMHSRGQRKKAFSTCTSHLIILLIFYGTLLFMYMRPPSQNSEQLDRIFSVLYLAVTPTLNPLIYSLRNEEIKNAIQNILTSHVREISKLSCT</sequence>
<keyword evidence="9 10" id="KW-0807">Transducer</keyword>
<dbReference type="GO" id="GO:0004984">
    <property type="term" value="F:olfactory receptor activity"/>
    <property type="evidence" value="ECO:0007669"/>
    <property type="project" value="InterPro"/>
</dbReference>
<feature type="transmembrane region" description="Helical" evidence="11">
    <location>
        <begin position="139"/>
        <end position="166"/>
    </location>
</feature>
<evidence type="ECO:0000256" key="1">
    <source>
        <dbReference type="ARBA" id="ARBA00004651"/>
    </source>
</evidence>
<evidence type="ECO:0000256" key="3">
    <source>
        <dbReference type="ARBA" id="ARBA00022692"/>
    </source>
</evidence>
<dbReference type="PROSITE" id="PS00237">
    <property type="entry name" value="G_PROTEIN_RECEP_F1_1"/>
    <property type="match status" value="1"/>
</dbReference>
<dbReference type="SUPFAM" id="SSF81321">
    <property type="entry name" value="Family A G protein-coupled receptor-like"/>
    <property type="match status" value="1"/>
</dbReference>
<accession>A0A8J6JSD1</accession>
<dbReference type="PANTHER" id="PTHR26452">
    <property type="entry name" value="OLFACTORY RECEPTOR"/>
    <property type="match status" value="1"/>
</dbReference>
<dbReference type="InterPro" id="IPR017452">
    <property type="entry name" value="GPCR_Rhodpsn_7TM"/>
</dbReference>
<keyword evidence="2 11" id="KW-1003">Cell membrane</keyword>
<keyword evidence="11" id="KW-0716">Sensory transduction</keyword>
<dbReference type="FunFam" id="1.20.1070.10:FF:000015">
    <property type="entry name" value="Olfactory receptor"/>
    <property type="match status" value="1"/>
</dbReference>
<dbReference type="CDD" id="cd13954">
    <property type="entry name" value="7tmA_OR"/>
    <property type="match status" value="1"/>
</dbReference>
<gene>
    <name evidence="13" type="ORF">GDO78_021669</name>
</gene>
<reference evidence="13" key="1">
    <citation type="thesis" date="2020" institute="ProQuest LLC" country="789 East Eisenhower Parkway, Ann Arbor, MI, USA">
        <title>Comparative Genomics and Chromosome Evolution.</title>
        <authorList>
            <person name="Mudd A.B."/>
        </authorList>
    </citation>
    <scope>NUCLEOTIDE SEQUENCE</scope>
    <source>
        <strain evidence="13">HN-11 Male</strain>
        <tissue evidence="13">Kidney and liver</tissue>
    </source>
</reference>
<keyword evidence="8 10" id="KW-0675">Receptor</keyword>
<evidence type="ECO:0000256" key="10">
    <source>
        <dbReference type="RuleBase" id="RU000688"/>
    </source>
</evidence>
<dbReference type="PRINTS" id="PR00245">
    <property type="entry name" value="OLFACTORYR"/>
</dbReference>
<proteinExistence type="inferred from homology"/>
<dbReference type="AlphaFoldDB" id="A0A8J6JSD1"/>
<keyword evidence="14" id="KW-1185">Reference proteome</keyword>
<keyword evidence="7 11" id="KW-0472">Membrane</keyword>
<evidence type="ECO:0000256" key="11">
    <source>
        <dbReference type="RuleBase" id="RU363047"/>
    </source>
</evidence>
<feature type="transmembrane region" description="Helical" evidence="11">
    <location>
        <begin position="23"/>
        <end position="47"/>
    </location>
</feature>